<feature type="signal peptide" evidence="3">
    <location>
        <begin position="1"/>
        <end position="32"/>
    </location>
</feature>
<dbReference type="AlphaFoldDB" id="A0A3R8TSN3"/>
<proteinExistence type="predicted"/>
<feature type="domain" description="Glycoside hydrolase family 42 N-terminal" evidence="4">
    <location>
        <begin position="63"/>
        <end position="131"/>
    </location>
</feature>
<dbReference type="GO" id="GO:0004565">
    <property type="term" value="F:beta-galactosidase activity"/>
    <property type="evidence" value="ECO:0007669"/>
    <property type="project" value="InterPro"/>
</dbReference>
<sequence length="456" mass="51531">MKTAQRARRRYLAALCRASASAWLLAPGLGQASWLSRGAKPIELKPMRAVVWKDWLGVNAQFQWFPPEMARKQAERFKVLGLEWVRLGLHWMLMEPEEGKYELKAIDQAMEMVRQMGLRNITYVVGTPKWATSVSPKDQYAQYFDKFPPRDPKTYALRMMLLAKRYPQVDAWQVWNEPNILAFWAPKADPEGYGRLLLPAVQALRATVPDKPIAMAGMAYFSELPTGGLMIQKMGELGAFNLNLIVAYHPYTAQAEGSDNDERDFVGKVQPAHQWLRAASVKQIWATEWGWSSYEGPKEEQPIVGEQGQADHTLRRLALMAALDYDRVFLFTLSDLDARASVRDRRYGLLRENGDPKPVYHALQRFLQISGPRLEPDAPPKIEGGLPKGLVSIAWKRPDGRQVWMCWSDKPVSVTLPQWRKDAVLHHPLKGTQTALKAGPKGVTVPVGTALQILVA</sequence>
<evidence type="ECO:0000313" key="6">
    <source>
        <dbReference type="Proteomes" id="UP000269265"/>
    </source>
</evidence>
<dbReference type="PANTHER" id="PTHR12631:SF10">
    <property type="entry name" value="BETA-XYLOSIDASE-LIKE PROTEIN-RELATED"/>
    <property type="match status" value="1"/>
</dbReference>
<organism evidence="5 6">
    <name type="scientific">Aquabacterium soli</name>
    <dbReference type="NCBI Taxonomy" id="2493092"/>
    <lineage>
        <taxon>Bacteria</taxon>
        <taxon>Pseudomonadati</taxon>
        <taxon>Pseudomonadota</taxon>
        <taxon>Betaproteobacteria</taxon>
        <taxon>Burkholderiales</taxon>
        <taxon>Aquabacterium</taxon>
    </lineage>
</organism>
<dbReference type="Proteomes" id="UP000269265">
    <property type="component" value="Unassembled WGS sequence"/>
</dbReference>
<comment type="caution">
    <text evidence="5">The sequence shown here is derived from an EMBL/GenBank/DDBJ whole genome shotgun (WGS) entry which is preliminary data.</text>
</comment>
<evidence type="ECO:0000259" key="4">
    <source>
        <dbReference type="Pfam" id="PF02449"/>
    </source>
</evidence>
<dbReference type="GO" id="GO:0009341">
    <property type="term" value="C:beta-galactosidase complex"/>
    <property type="evidence" value="ECO:0007669"/>
    <property type="project" value="InterPro"/>
</dbReference>
<evidence type="ECO:0000256" key="1">
    <source>
        <dbReference type="ARBA" id="ARBA00022801"/>
    </source>
</evidence>
<evidence type="ECO:0000256" key="3">
    <source>
        <dbReference type="SAM" id="SignalP"/>
    </source>
</evidence>
<dbReference type="InterPro" id="IPR017853">
    <property type="entry name" value="GH"/>
</dbReference>
<dbReference type="GO" id="GO:0005975">
    <property type="term" value="P:carbohydrate metabolic process"/>
    <property type="evidence" value="ECO:0007669"/>
    <property type="project" value="InterPro"/>
</dbReference>
<keyword evidence="6" id="KW-1185">Reference proteome</keyword>
<gene>
    <name evidence="5" type="ORF">EIP75_13535</name>
</gene>
<protein>
    <submittedName>
        <fullName evidence="5">Beta-xylosidase</fullName>
    </submittedName>
</protein>
<dbReference type="SUPFAM" id="SSF51445">
    <property type="entry name" value="(Trans)glycosidases"/>
    <property type="match status" value="1"/>
</dbReference>
<dbReference type="InterPro" id="IPR013529">
    <property type="entry name" value="Glyco_hydro_42_N"/>
</dbReference>
<reference evidence="5 6" key="1">
    <citation type="submission" date="2018-12" db="EMBL/GenBank/DDBJ databases">
        <title>The whole draft genome of Aquabacterium sp. SJQ9.</title>
        <authorList>
            <person name="Sun L."/>
            <person name="Gao X."/>
            <person name="Chen W."/>
            <person name="Huang K."/>
        </authorList>
    </citation>
    <scope>NUCLEOTIDE SEQUENCE [LARGE SCALE GENOMIC DNA]</scope>
    <source>
        <strain evidence="5 6">SJQ9</strain>
    </source>
</reference>
<dbReference type="Gene3D" id="3.20.20.80">
    <property type="entry name" value="Glycosidases"/>
    <property type="match status" value="1"/>
</dbReference>
<keyword evidence="1" id="KW-0378">Hydrolase</keyword>
<accession>A0A3R8TSN3</accession>
<dbReference type="RefSeq" id="WP_125243806.1">
    <property type="nucleotide sequence ID" value="NZ_RSED01000009.1"/>
</dbReference>
<keyword evidence="2" id="KW-0326">Glycosidase</keyword>
<feature type="chain" id="PRO_5018530965" evidence="3">
    <location>
        <begin position="33"/>
        <end position="456"/>
    </location>
</feature>
<dbReference type="PANTHER" id="PTHR12631">
    <property type="entry name" value="ALPHA-L-IDURONIDASE"/>
    <property type="match status" value="1"/>
</dbReference>
<dbReference type="OrthoDB" id="9776971at2"/>
<dbReference type="InterPro" id="IPR051923">
    <property type="entry name" value="Glycosyl_Hydrolase_39"/>
</dbReference>
<dbReference type="EMBL" id="RSED01000009">
    <property type="protein sequence ID" value="RRS03966.1"/>
    <property type="molecule type" value="Genomic_DNA"/>
</dbReference>
<name>A0A3R8TSN3_9BURK</name>
<dbReference type="Pfam" id="PF02449">
    <property type="entry name" value="Glyco_hydro_42"/>
    <property type="match status" value="1"/>
</dbReference>
<keyword evidence="3" id="KW-0732">Signal</keyword>
<evidence type="ECO:0000313" key="5">
    <source>
        <dbReference type="EMBL" id="RRS03966.1"/>
    </source>
</evidence>
<evidence type="ECO:0000256" key="2">
    <source>
        <dbReference type="ARBA" id="ARBA00023295"/>
    </source>
</evidence>